<keyword evidence="6" id="KW-0456">Lyase</keyword>
<dbReference type="InterPro" id="IPR012334">
    <property type="entry name" value="Pectin_lyas_fold"/>
</dbReference>
<evidence type="ECO:0000256" key="5">
    <source>
        <dbReference type="ARBA" id="ARBA00022729"/>
    </source>
</evidence>
<reference evidence="12 13" key="1">
    <citation type="submission" date="2019-06" db="EMBL/GenBank/DDBJ databases">
        <title>A chromosomal-level reference genome of Carpinus fangiana (Coryloideae, Betulaceae).</title>
        <authorList>
            <person name="Yang X."/>
            <person name="Wang Z."/>
            <person name="Zhang L."/>
            <person name="Hao G."/>
            <person name="Liu J."/>
            <person name="Yang Y."/>
        </authorList>
    </citation>
    <scope>NUCLEOTIDE SEQUENCE [LARGE SCALE GENOMIC DNA]</scope>
    <source>
        <strain evidence="12">Cfa_2016G</strain>
        <tissue evidence="12">Leaf</tissue>
    </source>
</reference>
<evidence type="ECO:0000256" key="9">
    <source>
        <dbReference type="SAM" id="MobiDB-lite"/>
    </source>
</evidence>
<evidence type="ECO:0000259" key="11">
    <source>
        <dbReference type="SMART" id="SM00656"/>
    </source>
</evidence>
<dbReference type="SUPFAM" id="SSF51126">
    <property type="entry name" value="Pectin lyase-like"/>
    <property type="match status" value="1"/>
</dbReference>
<evidence type="ECO:0000256" key="10">
    <source>
        <dbReference type="SAM" id="Phobius"/>
    </source>
</evidence>
<keyword evidence="10" id="KW-0812">Transmembrane</keyword>
<keyword evidence="10" id="KW-0472">Membrane</keyword>
<name>A0A5N6QCI5_9ROSI</name>
<evidence type="ECO:0000256" key="3">
    <source>
        <dbReference type="ARBA" id="ARBA00022512"/>
    </source>
</evidence>
<evidence type="ECO:0000256" key="8">
    <source>
        <dbReference type="ARBA" id="ARBA00039082"/>
    </source>
</evidence>
<gene>
    <name evidence="12" type="ORF">FH972_001642</name>
</gene>
<evidence type="ECO:0000256" key="1">
    <source>
        <dbReference type="ARBA" id="ARBA00004191"/>
    </source>
</evidence>
<feature type="transmembrane region" description="Helical" evidence="10">
    <location>
        <begin position="438"/>
        <end position="459"/>
    </location>
</feature>
<organism evidence="12 13">
    <name type="scientific">Carpinus fangiana</name>
    <dbReference type="NCBI Taxonomy" id="176857"/>
    <lineage>
        <taxon>Eukaryota</taxon>
        <taxon>Viridiplantae</taxon>
        <taxon>Streptophyta</taxon>
        <taxon>Embryophyta</taxon>
        <taxon>Tracheophyta</taxon>
        <taxon>Spermatophyta</taxon>
        <taxon>Magnoliopsida</taxon>
        <taxon>eudicotyledons</taxon>
        <taxon>Gunneridae</taxon>
        <taxon>Pentapetalae</taxon>
        <taxon>rosids</taxon>
        <taxon>fabids</taxon>
        <taxon>Fagales</taxon>
        <taxon>Betulaceae</taxon>
        <taxon>Carpinus</taxon>
    </lineage>
</organism>
<comment type="similarity">
    <text evidence="2">Belongs to the polysaccharide lyase 1 family.</text>
</comment>
<dbReference type="SMART" id="SM00656">
    <property type="entry name" value="Amb_all"/>
    <property type="match status" value="1"/>
</dbReference>
<feature type="transmembrane region" description="Helical" evidence="10">
    <location>
        <begin position="106"/>
        <end position="129"/>
    </location>
</feature>
<dbReference type="GO" id="GO:0047490">
    <property type="term" value="F:pectin lyase activity"/>
    <property type="evidence" value="ECO:0007669"/>
    <property type="project" value="UniProtKB-EC"/>
</dbReference>
<feature type="transmembrane region" description="Helical" evidence="10">
    <location>
        <begin position="72"/>
        <end position="94"/>
    </location>
</feature>
<feature type="domain" description="Pectate lyase" evidence="11">
    <location>
        <begin position="689"/>
        <end position="894"/>
    </location>
</feature>
<feature type="transmembrane region" description="Helical" evidence="10">
    <location>
        <begin position="202"/>
        <end position="225"/>
    </location>
</feature>
<evidence type="ECO:0000256" key="7">
    <source>
        <dbReference type="ARBA" id="ARBA00036818"/>
    </source>
</evidence>
<dbReference type="EMBL" id="CM017321">
    <property type="protein sequence ID" value="KAE7996966.1"/>
    <property type="molecule type" value="Genomic_DNA"/>
</dbReference>
<keyword evidence="10" id="KW-1133">Transmembrane helix</keyword>
<dbReference type="InterPro" id="IPR045032">
    <property type="entry name" value="PEL"/>
</dbReference>
<accession>A0A5N6QCI5</accession>
<dbReference type="Pfam" id="PF00544">
    <property type="entry name" value="Pectate_lyase_4"/>
    <property type="match status" value="1"/>
</dbReference>
<sequence length="973" mass="105115">MPADQPWDYDGFTGQVDLDDFGPLQSAAGHSRSRTVSEDIDEADWLARPLVRSSSPDLTWTRSRNVGPASRFLFTTPLGWQLYVAFLAMALAAAELGTMLLHRLVLFTYPVTLTFYQLLAIHVFLLFLASFTRLCRPIFSCIGLAGLAAPSRVKPFRPFQPLHVLPWWANSILQLVYPLRASWDGIAGGGPGELDLAVIKHILPLVIVFVAKVALGNVALAFSAVPKFTLAHIHALPLTLGFTYVLQKTSLSLATLSSSLIATLNLLIASVQSGGPAPRDAIVASVISGILDGLFPVLLVNAYQYLLREAIAEQEHPSARRSRDSYDPHSNYQAHFAEQPTGLVHWRLLHYISLLSPVVLFPILVLTGEIKDMQENCYVLDTKRFWNPAIGAFFCTLASFILTPLFTAATGATVTGFWPVPRQALQLAVTNPNMPVHSWVGVALCWLSSIWFVAVRWVTPPPDKILCCKLANESALTYVPRGATGLTSSDSVHNLSGSFFPFGGTASPRSVPGARSPSHVHPRYPEKRKLCGEKPPVRNGRIAARDWFMPWAFGQMHSAQRSMLRPRFAGSKRPVIKMKITELKEFARTEYAGDLWQQTRAASTVDFKYLEGFAYGVTGGGNAAPVYPSTIQELASYLGDSQPRNIVISKTFNFINSEGRVSSSNNGCRPSSNTCPCTSSHPTGCGQDAINANNWCDPSYPKLTLTYDKAGVQGITITSNKSLIGDGAAAVIRGKGLRIANGAKNVIVQNVAITELNPQYIWGGDAITLDNTDLVWIDHVTVSLTGRQQLVLGNGPSNRVSVTNNVFDGRTSWSASCDGDHYWTIYLTGSSDKVTLKNNYIHNTSGRGPKIAQNTLVHAVNNYWSNLSGHAFDASSSGAVVLAEGNVFEDVDTPLLAGGNGPVYVAYSSNVGQCQSALGRECVPNSLSNSGAFNGVNAADVMTAFKNSGTIASAKAVGRVRDSVVANSGAGNV</sequence>
<dbReference type="Gene3D" id="2.160.20.10">
    <property type="entry name" value="Single-stranded right-handed beta-helix, Pectin lyase-like"/>
    <property type="match status" value="1"/>
</dbReference>
<dbReference type="AlphaFoldDB" id="A0A5N6QCI5"/>
<evidence type="ECO:0000256" key="2">
    <source>
        <dbReference type="ARBA" id="ARBA00010980"/>
    </source>
</evidence>
<dbReference type="InterPro" id="IPR002022">
    <property type="entry name" value="Pec_lyase"/>
</dbReference>
<keyword evidence="4" id="KW-0964">Secreted</keyword>
<feature type="region of interest" description="Disordered" evidence="9">
    <location>
        <begin position="510"/>
        <end position="529"/>
    </location>
</feature>
<evidence type="ECO:0000256" key="6">
    <source>
        <dbReference type="ARBA" id="ARBA00023239"/>
    </source>
</evidence>
<evidence type="ECO:0000256" key="4">
    <source>
        <dbReference type="ARBA" id="ARBA00022525"/>
    </source>
</evidence>
<feature type="transmembrane region" description="Helical" evidence="10">
    <location>
        <begin position="389"/>
        <end position="418"/>
    </location>
</feature>
<dbReference type="Proteomes" id="UP000327013">
    <property type="component" value="Chromosome 1"/>
</dbReference>
<proteinExistence type="inferred from homology"/>
<keyword evidence="5" id="KW-0732">Signal</keyword>
<comment type="subcellular location">
    <subcellularLocation>
        <location evidence="1">Secreted</location>
        <location evidence="1">Cell wall</location>
    </subcellularLocation>
</comment>
<feature type="transmembrane region" description="Helical" evidence="10">
    <location>
        <begin position="348"/>
        <end position="368"/>
    </location>
</feature>
<dbReference type="OrthoDB" id="1748673at2759"/>
<feature type="transmembrane region" description="Helical" evidence="10">
    <location>
        <begin position="281"/>
        <end position="303"/>
    </location>
</feature>
<comment type="catalytic activity">
    <reaction evidence="7">
        <text>Eliminative cleavage of (1-&gt;4)-alpha-D-galacturonan methyl ester to give oligosaccharides with 4-deoxy-6-O-methyl-alpha-D-galact-4-enuronosyl groups at their non-reducing ends.</text>
        <dbReference type="EC" id="4.2.2.10"/>
    </reaction>
</comment>
<dbReference type="PANTHER" id="PTHR31683">
    <property type="entry name" value="PECTATE LYASE 18-RELATED"/>
    <property type="match status" value="1"/>
</dbReference>
<dbReference type="FunFam" id="2.160.20.10:FF:000003">
    <property type="entry name" value="Pectin lyase F"/>
    <property type="match status" value="1"/>
</dbReference>
<dbReference type="GO" id="GO:0030570">
    <property type="term" value="F:pectate lyase activity"/>
    <property type="evidence" value="ECO:0007669"/>
    <property type="project" value="InterPro"/>
</dbReference>
<feature type="transmembrane region" description="Helical" evidence="10">
    <location>
        <begin position="245"/>
        <end position="269"/>
    </location>
</feature>
<keyword evidence="3" id="KW-0134">Cell wall</keyword>
<evidence type="ECO:0000313" key="12">
    <source>
        <dbReference type="EMBL" id="KAE7996966.1"/>
    </source>
</evidence>
<dbReference type="EC" id="4.2.2.10" evidence="8"/>
<dbReference type="PANTHER" id="PTHR31683:SF16">
    <property type="entry name" value="PECTIN LYASE A-RELATED"/>
    <property type="match status" value="1"/>
</dbReference>
<dbReference type="InterPro" id="IPR011050">
    <property type="entry name" value="Pectin_lyase_fold/virulence"/>
</dbReference>
<protein>
    <recommendedName>
        <fullName evidence="8">pectin lyase</fullName>
        <ecNumber evidence="8">4.2.2.10</ecNumber>
    </recommendedName>
</protein>
<keyword evidence="13" id="KW-1185">Reference proteome</keyword>
<evidence type="ECO:0000313" key="13">
    <source>
        <dbReference type="Proteomes" id="UP000327013"/>
    </source>
</evidence>